<comment type="caution">
    <text evidence="2">The sequence shown here is derived from an EMBL/GenBank/DDBJ whole genome shotgun (WGS) entry which is preliminary data.</text>
</comment>
<keyword evidence="3" id="KW-1185">Reference proteome</keyword>
<evidence type="ECO:0000256" key="1">
    <source>
        <dbReference type="SAM" id="MobiDB-lite"/>
    </source>
</evidence>
<evidence type="ECO:0000313" key="3">
    <source>
        <dbReference type="Proteomes" id="UP001215280"/>
    </source>
</evidence>
<dbReference type="Proteomes" id="UP001215280">
    <property type="component" value="Unassembled WGS sequence"/>
</dbReference>
<reference evidence="2" key="1">
    <citation type="submission" date="2023-03" db="EMBL/GenBank/DDBJ databases">
        <title>Massive genome expansion in bonnet fungi (Mycena s.s.) driven by repeated elements and novel gene families across ecological guilds.</title>
        <authorList>
            <consortium name="Lawrence Berkeley National Laboratory"/>
            <person name="Harder C.B."/>
            <person name="Miyauchi S."/>
            <person name="Viragh M."/>
            <person name="Kuo A."/>
            <person name="Thoen E."/>
            <person name="Andreopoulos B."/>
            <person name="Lu D."/>
            <person name="Skrede I."/>
            <person name="Drula E."/>
            <person name="Henrissat B."/>
            <person name="Morin E."/>
            <person name="Kohler A."/>
            <person name="Barry K."/>
            <person name="LaButti K."/>
            <person name="Morin E."/>
            <person name="Salamov A."/>
            <person name="Lipzen A."/>
            <person name="Mereny Z."/>
            <person name="Hegedus B."/>
            <person name="Baldrian P."/>
            <person name="Stursova M."/>
            <person name="Weitz H."/>
            <person name="Taylor A."/>
            <person name="Grigoriev I.V."/>
            <person name="Nagy L.G."/>
            <person name="Martin F."/>
            <person name="Kauserud H."/>
        </authorList>
    </citation>
    <scope>NUCLEOTIDE SEQUENCE</scope>
    <source>
        <strain evidence="2">CBHHK188m</strain>
    </source>
</reference>
<name>A0AAD7K0V8_9AGAR</name>
<organism evidence="2 3">
    <name type="scientific">Mycena maculata</name>
    <dbReference type="NCBI Taxonomy" id="230809"/>
    <lineage>
        <taxon>Eukaryota</taxon>
        <taxon>Fungi</taxon>
        <taxon>Dikarya</taxon>
        <taxon>Basidiomycota</taxon>
        <taxon>Agaricomycotina</taxon>
        <taxon>Agaricomycetes</taxon>
        <taxon>Agaricomycetidae</taxon>
        <taxon>Agaricales</taxon>
        <taxon>Marasmiineae</taxon>
        <taxon>Mycenaceae</taxon>
        <taxon>Mycena</taxon>
    </lineage>
</organism>
<evidence type="ECO:0000313" key="2">
    <source>
        <dbReference type="EMBL" id="KAJ7775984.1"/>
    </source>
</evidence>
<proteinExistence type="predicted"/>
<gene>
    <name evidence="2" type="ORF">DFH07DRAFT_983152</name>
</gene>
<dbReference type="AlphaFoldDB" id="A0AAD7K0V8"/>
<accession>A0AAD7K0V8</accession>
<sequence>MDEYMVPRGKDMSDWDWKQLERTGNVDYGERCWPGACLDSGHTQDVIHKGLKIEDRRAKWRRRPGNGKGMGCDHRGRLERRQRELIRLGTRGVSVSIRTNLKNQVVRENGGYPTGGNKRASGAERRDDAQVVRAGSRAIGVHSGWERLQMKDLHGTKWSQLMRELYERRGEEQTDVRIRPIENPVRSQIERQDVAAAVQCSTKRLETETQQIDLGGRHG</sequence>
<dbReference type="EMBL" id="JARJLG010000013">
    <property type="protein sequence ID" value="KAJ7775984.1"/>
    <property type="molecule type" value="Genomic_DNA"/>
</dbReference>
<protein>
    <submittedName>
        <fullName evidence="2">Uncharacterized protein</fullName>
    </submittedName>
</protein>
<feature type="region of interest" description="Disordered" evidence="1">
    <location>
        <begin position="107"/>
        <end position="127"/>
    </location>
</feature>